<dbReference type="Pfam" id="PF24570">
    <property type="entry name" value="BACK_BPM_SPOP"/>
    <property type="match status" value="1"/>
</dbReference>
<feature type="domain" description="MATH" evidence="4">
    <location>
        <begin position="21"/>
        <end position="146"/>
    </location>
</feature>
<dbReference type="PANTHER" id="PTHR26379:SF474">
    <property type="entry name" value="OS08G0228200 PROTEIN"/>
    <property type="match status" value="1"/>
</dbReference>
<gene>
    <name evidence="5" type="ORF">PVAP13_6KG213600</name>
</gene>
<dbReference type="PANTHER" id="PTHR26379">
    <property type="entry name" value="BTB/POZ AND MATH DOMAIN-CONTAINING PROTEIN 1"/>
    <property type="match status" value="1"/>
</dbReference>
<dbReference type="SUPFAM" id="SSF54695">
    <property type="entry name" value="POZ domain"/>
    <property type="match status" value="1"/>
</dbReference>
<evidence type="ECO:0000256" key="2">
    <source>
        <dbReference type="ARBA" id="ARBA00010846"/>
    </source>
</evidence>
<dbReference type="SUPFAM" id="SSF49599">
    <property type="entry name" value="TRAF domain-like"/>
    <property type="match status" value="1"/>
</dbReference>
<dbReference type="InterPro" id="IPR000210">
    <property type="entry name" value="BTB/POZ_dom"/>
</dbReference>
<dbReference type="PROSITE" id="PS50097">
    <property type="entry name" value="BTB"/>
    <property type="match status" value="1"/>
</dbReference>
<dbReference type="AlphaFoldDB" id="A0A8T0RBG3"/>
<dbReference type="Gene3D" id="1.25.40.420">
    <property type="match status" value="1"/>
</dbReference>
<dbReference type="EMBL" id="CM029047">
    <property type="protein sequence ID" value="KAG2582586.1"/>
    <property type="molecule type" value="Genomic_DNA"/>
</dbReference>
<sequence>MAASQRPEARTASVCTAEAARGTHSFKIAGYSLHKGLGVRKYIKSAAFAVGGHGWRIRYYPDGTREDLKDYAAVFLEIVTECVKQVRVKYDFRLVDPATGLSSSVFSVRALYDRAHTSWGTNKWKKTSELEASYLREDCLVIECDVTVVEDERALEVQVPPSDLSDNLGKFLDSGEGADVTFKVKGEDFRAHKFMLAARSPVFKAEFYGPMMGKKTEGSITIEDMEPAAFKALLHFIYKDSLPAMDDLDADENVEMVKHLLVAADRYAVERMKLMCESILCKRLDAGTAAATLAFADQHYCSKLKDACSAFITSSARINDVVASQEYQHLKRVYPAVFVDVWEKAAKSRKS</sequence>
<dbReference type="CDD" id="cd00121">
    <property type="entry name" value="MATH"/>
    <property type="match status" value="1"/>
</dbReference>
<dbReference type="InterPro" id="IPR011333">
    <property type="entry name" value="SKP1/BTB/POZ_sf"/>
</dbReference>
<protein>
    <submittedName>
        <fullName evidence="5">Uncharacterized protein</fullName>
    </submittedName>
</protein>
<dbReference type="PROSITE" id="PS50144">
    <property type="entry name" value="MATH"/>
    <property type="match status" value="1"/>
</dbReference>
<dbReference type="Pfam" id="PF22486">
    <property type="entry name" value="MATH_2"/>
    <property type="match status" value="1"/>
</dbReference>
<dbReference type="InterPro" id="IPR008974">
    <property type="entry name" value="TRAF-like"/>
</dbReference>
<dbReference type="GO" id="GO:0016567">
    <property type="term" value="P:protein ubiquitination"/>
    <property type="evidence" value="ECO:0007669"/>
    <property type="project" value="InterPro"/>
</dbReference>
<dbReference type="Proteomes" id="UP000823388">
    <property type="component" value="Chromosome 6K"/>
</dbReference>
<dbReference type="InterPro" id="IPR056423">
    <property type="entry name" value="BACK_BPM_SPOP"/>
</dbReference>
<evidence type="ECO:0000256" key="1">
    <source>
        <dbReference type="ARBA" id="ARBA00004906"/>
    </source>
</evidence>
<dbReference type="Gene3D" id="2.60.210.10">
    <property type="entry name" value="Apoptosis, Tumor Necrosis Factor Receptor Associated Protein 2, Chain A"/>
    <property type="match status" value="1"/>
</dbReference>
<comment type="pathway">
    <text evidence="1">Protein modification; protein ubiquitination.</text>
</comment>
<dbReference type="SMART" id="SM00225">
    <property type="entry name" value="BTB"/>
    <property type="match status" value="1"/>
</dbReference>
<dbReference type="Gene3D" id="3.30.710.10">
    <property type="entry name" value="Potassium Channel Kv1.1, Chain A"/>
    <property type="match status" value="1"/>
</dbReference>
<evidence type="ECO:0000259" key="3">
    <source>
        <dbReference type="PROSITE" id="PS50097"/>
    </source>
</evidence>
<accession>A0A8T0RBG3</accession>
<dbReference type="Pfam" id="PF00651">
    <property type="entry name" value="BTB"/>
    <property type="match status" value="1"/>
</dbReference>
<dbReference type="InterPro" id="IPR045005">
    <property type="entry name" value="BPM1-6"/>
</dbReference>
<proteinExistence type="inferred from homology"/>
<evidence type="ECO:0000313" key="6">
    <source>
        <dbReference type="Proteomes" id="UP000823388"/>
    </source>
</evidence>
<dbReference type="CDD" id="cd18280">
    <property type="entry name" value="BTB_POZ_BPM_plant"/>
    <property type="match status" value="1"/>
</dbReference>
<comment type="similarity">
    <text evidence="2">Belongs to the Tdpoz family.</text>
</comment>
<name>A0A8T0RBG3_PANVG</name>
<organism evidence="5 6">
    <name type="scientific">Panicum virgatum</name>
    <name type="common">Blackwell switchgrass</name>
    <dbReference type="NCBI Taxonomy" id="38727"/>
    <lineage>
        <taxon>Eukaryota</taxon>
        <taxon>Viridiplantae</taxon>
        <taxon>Streptophyta</taxon>
        <taxon>Embryophyta</taxon>
        <taxon>Tracheophyta</taxon>
        <taxon>Spermatophyta</taxon>
        <taxon>Magnoliopsida</taxon>
        <taxon>Liliopsida</taxon>
        <taxon>Poales</taxon>
        <taxon>Poaceae</taxon>
        <taxon>PACMAD clade</taxon>
        <taxon>Panicoideae</taxon>
        <taxon>Panicodae</taxon>
        <taxon>Paniceae</taxon>
        <taxon>Panicinae</taxon>
        <taxon>Panicum</taxon>
        <taxon>Panicum sect. Hiantes</taxon>
    </lineage>
</organism>
<evidence type="ECO:0000259" key="4">
    <source>
        <dbReference type="PROSITE" id="PS50144"/>
    </source>
</evidence>
<dbReference type="InterPro" id="IPR002083">
    <property type="entry name" value="MATH/TRAF_dom"/>
</dbReference>
<reference evidence="5" key="1">
    <citation type="submission" date="2020-05" db="EMBL/GenBank/DDBJ databases">
        <title>WGS assembly of Panicum virgatum.</title>
        <authorList>
            <person name="Lovell J.T."/>
            <person name="Jenkins J."/>
            <person name="Shu S."/>
            <person name="Juenger T.E."/>
            <person name="Schmutz J."/>
        </authorList>
    </citation>
    <scope>NUCLEOTIDE SEQUENCE</scope>
    <source>
        <strain evidence="5">AP13</strain>
    </source>
</reference>
<feature type="domain" description="BTB" evidence="3">
    <location>
        <begin position="178"/>
        <end position="246"/>
    </location>
</feature>
<evidence type="ECO:0000313" key="5">
    <source>
        <dbReference type="EMBL" id="KAG2582586.1"/>
    </source>
</evidence>
<comment type="caution">
    <text evidence="5">The sequence shown here is derived from an EMBL/GenBank/DDBJ whole genome shotgun (WGS) entry which is preliminary data.</text>
</comment>
<keyword evidence="6" id="KW-1185">Reference proteome</keyword>